<dbReference type="InterPro" id="IPR023346">
    <property type="entry name" value="Lysozyme-like_dom_sf"/>
</dbReference>
<evidence type="ECO:0000256" key="2">
    <source>
        <dbReference type="SAM" id="SignalP"/>
    </source>
</evidence>
<dbReference type="RefSeq" id="WP_235703365.1">
    <property type="nucleotide sequence ID" value="NZ_JAKGBZ010000007.1"/>
</dbReference>
<comment type="similarity">
    <text evidence="1">Belongs to the virb1 family.</text>
</comment>
<dbReference type="CDD" id="cd13400">
    <property type="entry name" value="LT_IagB-like"/>
    <property type="match status" value="1"/>
</dbReference>
<organism evidence="4 5">
    <name type="scientific">Acidiphilium iwatense</name>
    <dbReference type="NCBI Taxonomy" id="768198"/>
    <lineage>
        <taxon>Bacteria</taxon>
        <taxon>Pseudomonadati</taxon>
        <taxon>Pseudomonadota</taxon>
        <taxon>Alphaproteobacteria</taxon>
        <taxon>Acetobacterales</taxon>
        <taxon>Acidocellaceae</taxon>
        <taxon>Acidiphilium</taxon>
    </lineage>
</organism>
<dbReference type="Gene3D" id="1.10.530.10">
    <property type="match status" value="1"/>
</dbReference>
<evidence type="ECO:0000259" key="3">
    <source>
        <dbReference type="Pfam" id="PF01464"/>
    </source>
</evidence>
<feature type="signal peptide" evidence="2">
    <location>
        <begin position="1"/>
        <end position="25"/>
    </location>
</feature>
<evidence type="ECO:0000256" key="1">
    <source>
        <dbReference type="ARBA" id="ARBA00009387"/>
    </source>
</evidence>
<dbReference type="Pfam" id="PF01464">
    <property type="entry name" value="SLT"/>
    <property type="match status" value="1"/>
</dbReference>
<accession>A0ABS9DTW8</accession>
<feature type="chain" id="PRO_5045090768" evidence="2">
    <location>
        <begin position="26"/>
        <end position="280"/>
    </location>
</feature>
<keyword evidence="5" id="KW-1185">Reference proteome</keyword>
<sequence>MSRKGFRGLALLTVLWLMSGGAAMALPSGIVPALAPVTDPSALCAAAIGMAQRIANTPAGLLNAIATVESGRRDPETDRLEPWPWTIDADGNGHFYPTEAAAIAAASAFQRQGVASIDLGCMQINLQHHPGAFATLAQALDPAANALYGAQFLRRLKSRLGGWPPAIAAYHSETPALGQPYEQKVLAAWQGSASAPSLIPAVSAIPKPVVVPDTVGKSPPPGAIALRHYGAGGFQFSALHGHGQIIPIAMPSSRAAPIGGIGARGLAAYRAAPIPITGAK</sequence>
<keyword evidence="2" id="KW-0732">Signal</keyword>
<dbReference type="Proteomes" id="UP001521209">
    <property type="component" value="Unassembled WGS sequence"/>
</dbReference>
<name>A0ABS9DTW8_9PROT</name>
<dbReference type="EMBL" id="JAKGBZ010000007">
    <property type="protein sequence ID" value="MCF3946132.1"/>
    <property type="molecule type" value="Genomic_DNA"/>
</dbReference>
<dbReference type="InterPro" id="IPR008258">
    <property type="entry name" value="Transglycosylase_SLT_dom_1"/>
</dbReference>
<evidence type="ECO:0000313" key="5">
    <source>
        <dbReference type="Proteomes" id="UP001521209"/>
    </source>
</evidence>
<proteinExistence type="inferred from homology"/>
<comment type="caution">
    <text evidence="4">The sequence shown here is derived from an EMBL/GenBank/DDBJ whole genome shotgun (WGS) entry which is preliminary data.</text>
</comment>
<protein>
    <submittedName>
        <fullName evidence="4">Lytic transglycosylase domain-containing protein</fullName>
    </submittedName>
</protein>
<evidence type="ECO:0000313" key="4">
    <source>
        <dbReference type="EMBL" id="MCF3946132.1"/>
    </source>
</evidence>
<gene>
    <name evidence="4" type="ORF">L2A60_05470</name>
</gene>
<reference evidence="4 5" key="1">
    <citation type="submission" date="2022-01" db="EMBL/GenBank/DDBJ databases">
        <authorList>
            <person name="Won M."/>
            <person name="Kim S.-J."/>
            <person name="Kwon S.-W."/>
        </authorList>
    </citation>
    <scope>NUCLEOTIDE SEQUENCE [LARGE SCALE GENOMIC DNA]</scope>
    <source>
        <strain evidence="4 5">KCTC 23505</strain>
    </source>
</reference>
<feature type="domain" description="Transglycosylase SLT" evidence="3">
    <location>
        <begin position="53"/>
        <end position="172"/>
    </location>
</feature>
<dbReference type="SUPFAM" id="SSF53955">
    <property type="entry name" value="Lysozyme-like"/>
    <property type="match status" value="1"/>
</dbReference>